<feature type="compositionally biased region" description="Polar residues" evidence="4">
    <location>
        <begin position="103"/>
        <end position="113"/>
    </location>
</feature>
<dbReference type="InterPro" id="IPR023780">
    <property type="entry name" value="Chromo_domain"/>
</dbReference>
<feature type="compositionally biased region" description="Basic and acidic residues" evidence="4">
    <location>
        <begin position="657"/>
        <end position="679"/>
    </location>
</feature>
<feature type="compositionally biased region" description="Low complexity" evidence="4">
    <location>
        <begin position="630"/>
        <end position="650"/>
    </location>
</feature>
<feature type="compositionally biased region" description="Low complexity" evidence="4">
    <location>
        <begin position="804"/>
        <end position="816"/>
    </location>
</feature>
<dbReference type="PROSITE" id="PS50013">
    <property type="entry name" value="CHROMO_2"/>
    <property type="match status" value="1"/>
</dbReference>
<sequence>MEEEGKGKEVIDKPTLVVEPRLPLFLPDSREESRVVTTPGLTDETTVKDEDQTETQEIPARREDEGEQLATQNLLPSPEPSLHERSPSPGSSAYASAKGSLSPVKSQASTAQRFSPPATPTPESQQVTDPWLEEPELEYASRTPSPAPTSPIRRHTPIIDVSQLIPSQFSQAQPEPSPQPPTPKSSHQSHVTTPKTTRVDPHITSSEEAAHITAQLTTLSEPESSEDEDEDGEDADDEDEIDELLPSEPPYSQEQSLEETFTTAGDQTVTLESSIQTFTSVIQEKDSIQSFETVETVSGDGIVDDIQIEGVQEQEEAQMEVDVDQPVLEAQEDHAPSPHPQSPPQSHPSPQHESLPRIELELELPQVEQQEDVIMHSTPVVSPVKARSRPNPVTPVALPDYVSPVNTPSPSRSPFLSRGLGSRRGGTSRKRKWEDMTVEVEDPIGQPQSKSKSQSQAPCIEVITRDGRKMGSPGRTSVKIVETPTPTQARARPRPESPLAGRTRPRRTSNANTSVLSSPSNRRVSVTSPIADCHVRKDAPSASRGVSGSSESANGRDVGSQKKARRESKSAESPIYISSTPSTPMVDKKPKDLPENDEIDCIDLTDSPSPVKTQARMVSKREKENIAEKSLSSTPTASAPPAAGHSAGALKPKKPRTKEERLLQRQKEVEAAEKREEERRKKRVAEKKMMPLGAEDSDEADVRPLKGYKKPDGSTVTLEHDSGIRDTTQPPVTQLAVPTIDFNAIRTRQATNEKESKAKTRIKRRPKPLSIPTGSISGASTDSRPPLSRAADGERPSKRARTQSEGVESTVSGTSSGRRKSVKTEKPPSSASSVGKGKAKENGTRRKRQSDLVDLTFDEPSSPIRTKWPVKRDDKMHDKNFIECDSCHTWYHNGCVGIRDDDVRLKETEIFACPPCLAGRDPDSCKPPEETCGRPDCIFKRVSGNQGEYFVKRIIGKRIKVEGGRGGVEEYLVEWDGYPIGEATWEKESFMVDPSRVIRAFAEAAQKEGLDLDPNPFMSVLLRDAKRCGWREDDL</sequence>
<evidence type="ECO:0000256" key="4">
    <source>
        <dbReference type="SAM" id="MobiDB-lite"/>
    </source>
</evidence>
<comment type="caution">
    <text evidence="6">The sequence shown here is derived from an EMBL/GenBank/DDBJ whole genome shotgun (WGS) entry which is preliminary data.</text>
</comment>
<dbReference type="SUPFAM" id="SSF54160">
    <property type="entry name" value="Chromo domain-like"/>
    <property type="match status" value="1"/>
</dbReference>
<feature type="region of interest" description="Disordered" evidence="4">
    <location>
        <begin position="22"/>
        <end position="268"/>
    </location>
</feature>
<dbReference type="GO" id="GO:0006338">
    <property type="term" value="P:chromatin remodeling"/>
    <property type="evidence" value="ECO:0007669"/>
    <property type="project" value="UniProtKB-ARBA"/>
</dbReference>
<feature type="compositionally biased region" description="Basic and acidic residues" evidence="4">
    <location>
        <begin position="700"/>
        <end position="724"/>
    </location>
</feature>
<feature type="compositionally biased region" description="Low complexity" evidence="4">
    <location>
        <begin position="541"/>
        <end position="553"/>
    </location>
</feature>
<dbReference type="InterPro" id="IPR011011">
    <property type="entry name" value="Znf_FYVE_PHD"/>
</dbReference>
<reference evidence="6 7" key="1">
    <citation type="journal article" date="2020" name="ISME J.">
        <title>Uncovering the hidden diversity of litter-decomposition mechanisms in mushroom-forming fungi.</title>
        <authorList>
            <person name="Floudas D."/>
            <person name="Bentzer J."/>
            <person name="Ahren D."/>
            <person name="Johansson T."/>
            <person name="Persson P."/>
            <person name="Tunlid A."/>
        </authorList>
    </citation>
    <scope>NUCLEOTIDE SEQUENCE [LARGE SCALE GENOMIC DNA]</scope>
    <source>
        <strain evidence="6 7">CBS 146.42</strain>
    </source>
</reference>
<accession>A0A8H5G2A7</accession>
<dbReference type="InterPro" id="IPR013083">
    <property type="entry name" value="Znf_RING/FYVE/PHD"/>
</dbReference>
<dbReference type="InterPro" id="IPR016197">
    <property type="entry name" value="Chromo-like_dom_sf"/>
</dbReference>
<feature type="compositionally biased region" description="Pro residues" evidence="4">
    <location>
        <begin position="337"/>
        <end position="347"/>
    </location>
</feature>
<name>A0A8H5G2A7_9AGAR</name>
<dbReference type="Pfam" id="PF00385">
    <property type="entry name" value="Chromo"/>
    <property type="match status" value="1"/>
</dbReference>
<evidence type="ECO:0000313" key="7">
    <source>
        <dbReference type="Proteomes" id="UP000559027"/>
    </source>
</evidence>
<feature type="domain" description="Chromo" evidence="5">
    <location>
        <begin position="949"/>
        <end position="1003"/>
    </location>
</feature>
<feature type="region of interest" description="Disordered" evidence="4">
    <location>
        <begin position="306"/>
        <end position="860"/>
    </location>
</feature>
<feature type="compositionally biased region" description="Acidic residues" evidence="4">
    <location>
        <begin position="306"/>
        <end position="323"/>
    </location>
</feature>
<organism evidence="6 7">
    <name type="scientific">Leucocoprinus leucothites</name>
    <dbReference type="NCBI Taxonomy" id="201217"/>
    <lineage>
        <taxon>Eukaryota</taxon>
        <taxon>Fungi</taxon>
        <taxon>Dikarya</taxon>
        <taxon>Basidiomycota</taxon>
        <taxon>Agaricomycotina</taxon>
        <taxon>Agaricomycetes</taxon>
        <taxon>Agaricomycetidae</taxon>
        <taxon>Agaricales</taxon>
        <taxon>Agaricineae</taxon>
        <taxon>Agaricaceae</taxon>
        <taxon>Leucocoprinus</taxon>
    </lineage>
</organism>
<feature type="compositionally biased region" description="Polar residues" evidence="4">
    <location>
        <begin position="252"/>
        <end position="268"/>
    </location>
</feature>
<feature type="compositionally biased region" description="Low complexity" evidence="4">
    <location>
        <begin position="87"/>
        <end position="102"/>
    </location>
</feature>
<dbReference type="AlphaFoldDB" id="A0A8H5G2A7"/>
<dbReference type="OrthoDB" id="436852at2759"/>
<dbReference type="GO" id="GO:0008270">
    <property type="term" value="F:zinc ion binding"/>
    <property type="evidence" value="ECO:0007669"/>
    <property type="project" value="UniProtKB-KW"/>
</dbReference>
<dbReference type="Pfam" id="PF00628">
    <property type="entry name" value="PHD"/>
    <property type="match status" value="1"/>
</dbReference>
<proteinExistence type="predicted"/>
<dbReference type="InterPro" id="IPR019787">
    <property type="entry name" value="Znf_PHD-finger"/>
</dbReference>
<dbReference type="SMART" id="SM00298">
    <property type="entry name" value="CHROMO"/>
    <property type="match status" value="1"/>
</dbReference>
<feature type="compositionally biased region" description="Polar residues" evidence="4">
    <location>
        <begin position="508"/>
        <end position="528"/>
    </location>
</feature>
<feature type="compositionally biased region" description="Low complexity" evidence="4">
    <location>
        <begin position="827"/>
        <end position="836"/>
    </location>
</feature>
<keyword evidence="1" id="KW-0479">Metal-binding</keyword>
<evidence type="ECO:0000256" key="1">
    <source>
        <dbReference type="ARBA" id="ARBA00022723"/>
    </source>
</evidence>
<evidence type="ECO:0000256" key="2">
    <source>
        <dbReference type="ARBA" id="ARBA00022771"/>
    </source>
</evidence>
<keyword evidence="7" id="KW-1185">Reference proteome</keyword>
<evidence type="ECO:0000259" key="5">
    <source>
        <dbReference type="PROSITE" id="PS50013"/>
    </source>
</evidence>
<gene>
    <name evidence="6" type="ORF">D9756_006536</name>
</gene>
<feature type="compositionally biased region" description="Polar residues" evidence="4">
    <location>
        <begin position="772"/>
        <end position="783"/>
    </location>
</feature>
<dbReference type="Proteomes" id="UP000559027">
    <property type="component" value="Unassembled WGS sequence"/>
</dbReference>
<feature type="compositionally biased region" description="Acidic residues" evidence="4">
    <location>
        <begin position="223"/>
        <end position="245"/>
    </location>
</feature>
<evidence type="ECO:0000313" key="6">
    <source>
        <dbReference type="EMBL" id="KAF5357014.1"/>
    </source>
</evidence>
<evidence type="ECO:0000256" key="3">
    <source>
        <dbReference type="ARBA" id="ARBA00022833"/>
    </source>
</evidence>
<keyword evidence="3" id="KW-0862">Zinc</keyword>
<dbReference type="InterPro" id="IPR000953">
    <property type="entry name" value="Chromo/chromo_shadow_dom"/>
</dbReference>
<feature type="compositionally biased region" description="Low complexity" evidence="4">
    <location>
        <begin position="573"/>
        <end position="584"/>
    </location>
</feature>
<keyword evidence="2" id="KW-0863">Zinc-finger</keyword>
<protein>
    <recommendedName>
        <fullName evidence="5">Chromo domain-containing protein</fullName>
    </recommendedName>
</protein>
<dbReference type="EMBL" id="JAACJO010000006">
    <property type="protein sequence ID" value="KAF5357014.1"/>
    <property type="molecule type" value="Genomic_DNA"/>
</dbReference>
<dbReference type="Gene3D" id="2.40.50.40">
    <property type="match status" value="1"/>
</dbReference>
<feature type="compositionally biased region" description="Low complexity" evidence="4">
    <location>
        <begin position="446"/>
        <end position="456"/>
    </location>
</feature>
<dbReference type="Gene3D" id="3.30.40.10">
    <property type="entry name" value="Zinc/RING finger domain, C3HC4 (zinc finger)"/>
    <property type="match status" value="1"/>
</dbReference>
<dbReference type="SUPFAM" id="SSF57903">
    <property type="entry name" value="FYVE/PHD zinc finger"/>
    <property type="match status" value="1"/>
</dbReference>
<feature type="compositionally biased region" description="Polar residues" evidence="4">
    <location>
        <begin position="35"/>
        <end position="44"/>
    </location>
</feature>